<name>A0A8S8ZFU8_SORMA</name>
<organism evidence="2 3">
    <name type="scientific">Sordaria macrospora</name>
    <dbReference type="NCBI Taxonomy" id="5147"/>
    <lineage>
        <taxon>Eukaryota</taxon>
        <taxon>Fungi</taxon>
        <taxon>Dikarya</taxon>
        <taxon>Ascomycota</taxon>
        <taxon>Pezizomycotina</taxon>
        <taxon>Sordariomycetes</taxon>
        <taxon>Sordariomycetidae</taxon>
        <taxon>Sordariales</taxon>
        <taxon>Sordariaceae</taxon>
        <taxon>Sordaria</taxon>
    </lineage>
</organism>
<evidence type="ECO:0000313" key="3">
    <source>
        <dbReference type="Proteomes" id="UP000433876"/>
    </source>
</evidence>
<evidence type="ECO:0000256" key="1">
    <source>
        <dbReference type="SAM" id="SignalP"/>
    </source>
</evidence>
<keyword evidence="1" id="KW-0732">Signal</keyword>
<evidence type="ECO:0000313" key="2">
    <source>
        <dbReference type="EMBL" id="KAA8629454.1"/>
    </source>
</evidence>
<sequence>MLSQKLTTLFIVVMVSILQKRIEQGIITLAGIIDGKPKNQPFSGDGPYANCGRVSCSYGAAIYWCNMNNYELELDSYKQIADAAKQVVELCSVDDKVAGSVLMEGNWRVVVANAGC</sequence>
<gene>
    <name evidence="2" type="ORF">SMACR_03760</name>
</gene>
<reference evidence="2 3" key="1">
    <citation type="submission" date="2017-07" db="EMBL/GenBank/DDBJ databases">
        <title>Genome sequence of the Sordaria macrospora wild type strain R19027.</title>
        <authorList>
            <person name="Nowrousian M."/>
            <person name="Teichert I."/>
            <person name="Kueck U."/>
        </authorList>
    </citation>
    <scope>NUCLEOTIDE SEQUENCE [LARGE SCALE GENOMIC DNA]</scope>
    <source>
        <strain evidence="2 3">R19027</strain>
        <tissue evidence="2">Mycelium</tissue>
    </source>
</reference>
<comment type="caution">
    <text evidence="2">The sequence shown here is derived from an EMBL/GenBank/DDBJ whole genome shotgun (WGS) entry which is preliminary data.</text>
</comment>
<feature type="signal peptide" evidence="1">
    <location>
        <begin position="1"/>
        <end position="24"/>
    </location>
</feature>
<protein>
    <submittedName>
        <fullName evidence="2">Uncharacterized protein</fullName>
    </submittedName>
</protein>
<dbReference type="AlphaFoldDB" id="A0A8S8ZFU8"/>
<feature type="chain" id="PRO_5035919492" evidence="1">
    <location>
        <begin position="25"/>
        <end position="116"/>
    </location>
</feature>
<dbReference type="PANTHER" id="PTHR35605">
    <property type="entry name" value="ECP2 EFFECTOR PROTEIN DOMAIN-CONTAINING PROTEIN-RELATED"/>
    <property type="match status" value="1"/>
</dbReference>
<accession>A0A8S8ZFU8</accession>
<dbReference type="EMBL" id="NMPR01000135">
    <property type="protein sequence ID" value="KAA8629454.1"/>
    <property type="molecule type" value="Genomic_DNA"/>
</dbReference>
<dbReference type="PANTHER" id="PTHR35605:SF1">
    <property type="entry name" value="ECP2 EFFECTOR PROTEIN DOMAIN-CONTAINING PROTEIN-RELATED"/>
    <property type="match status" value="1"/>
</dbReference>
<dbReference type="VEuPathDB" id="FungiDB:SMAC_03760"/>
<dbReference type="Proteomes" id="UP000433876">
    <property type="component" value="Unassembled WGS sequence"/>
</dbReference>
<proteinExistence type="predicted"/>